<feature type="compositionally biased region" description="Polar residues" evidence="1">
    <location>
        <begin position="59"/>
        <end position="72"/>
    </location>
</feature>
<organism evidence="2 3">
    <name type="scientific">Clunio marinus</name>
    <dbReference type="NCBI Taxonomy" id="568069"/>
    <lineage>
        <taxon>Eukaryota</taxon>
        <taxon>Metazoa</taxon>
        <taxon>Ecdysozoa</taxon>
        <taxon>Arthropoda</taxon>
        <taxon>Hexapoda</taxon>
        <taxon>Insecta</taxon>
        <taxon>Pterygota</taxon>
        <taxon>Neoptera</taxon>
        <taxon>Endopterygota</taxon>
        <taxon>Diptera</taxon>
        <taxon>Nematocera</taxon>
        <taxon>Chironomoidea</taxon>
        <taxon>Chironomidae</taxon>
        <taxon>Clunio</taxon>
    </lineage>
</organism>
<accession>A0A1J1HLW4</accession>
<reference evidence="2 3" key="1">
    <citation type="submission" date="2015-04" db="EMBL/GenBank/DDBJ databases">
        <authorList>
            <person name="Syromyatnikov M.Y."/>
            <person name="Popov V.N."/>
        </authorList>
    </citation>
    <scope>NUCLEOTIDE SEQUENCE [LARGE SCALE GENOMIC DNA]</scope>
</reference>
<dbReference type="AlphaFoldDB" id="A0A1J1HLW4"/>
<gene>
    <name evidence="2" type="ORF">CLUMA_CG002173</name>
</gene>
<sequence length="171" mass="18968">MCLSSIFKRKAAKDLSSDNPYGHLLLKKRPAVSFAPDTKVEKHFSAPENVIKREPGASDESSNVQRPNSSAPSSILVRTCKVGGRKAKLSVQFTSVSNVISKSLLRKLEAEKFKYFTYDMIPCKIGIMEFIGQVTSDIEINEKVVNIVFYVQEGNSDQVTINPKTARQLGL</sequence>
<dbReference type="Proteomes" id="UP000183832">
    <property type="component" value="Unassembled WGS sequence"/>
</dbReference>
<evidence type="ECO:0000313" key="2">
    <source>
        <dbReference type="EMBL" id="CRK88396.1"/>
    </source>
</evidence>
<dbReference type="EMBL" id="CVRI01000006">
    <property type="protein sequence ID" value="CRK88396.1"/>
    <property type="molecule type" value="Genomic_DNA"/>
</dbReference>
<evidence type="ECO:0000256" key="1">
    <source>
        <dbReference type="SAM" id="MobiDB-lite"/>
    </source>
</evidence>
<name>A0A1J1HLW4_9DIPT</name>
<protein>
    <submittedName>
        <fullName evidence="2">CLUMA_CG002173, isoform A</fullName>
    </submittedName>
</protein>
<evidence type="ECO:0000313" key="3">
    <source>
        <dbReference type="Proteomes" id="UP000183832"/>
    </source>
</evidence>
<feature type="compositionally biased region" description="Basic and acidic residues" evidence="1">
    <location>
        <begin position="45"/>
        <end position="56"/>
    </location>
</feature>
<keyword evidence="3" id="KW-1185">Reference proteome</keyword>
<proteinExistence type="predicted"/>
<feature type="region of interest" description="Disordered" evidence="1">
    <location>
        <begin position="45"/>
        <end position="72"/>
    </location>
</feature>